<gene>
    <name evidence="2" type="ORF">BJ997_003707</name>
    <name evidence="1" type="ORF">GY21_08745</name>
</gene>
<proteinExistence type="predicted"/>
<name>A0A099JH75_9MICO</name>
<organism evidence="1 3">
    <name type="scientific">Cryobacterium roopkundense</name>
    <dbReference type="NCBI Taxonomy" id="1001240"/>
    <lineage>
        <taxon>Bacteria</taxon>
        <taxon>Bacillati</taxon>
        <taxon>Actinomycetota</taxon>
        <taxon>Actinomycetes</taxon>
        <taxon>Micrococcales</taxon>
        <taxon>Microbacteriaceae</taxon>
        <taxon>Cryobacterium</taxon>
    </lineage>
</organism>
<evidence type="ECO:0000313" key="3">
    <source>
        <dbReference type="Proteomes" id="UP000029864"/>
    </source>
</evidence>
<dbReference type="AlphaFoldDB" id="A0A099JH75"/>
<dbReference type="EMBL" id="JACHBQ010000001">
    <property type="protein sequence ID" value="MBB5643159.1"/>
    <property type="molecule type" value="Genomic_DNA"/>
</dbReference>
<keyword evidence="3" id="KW-1185">Reference proteome</keyword>
<dbReference type="EMBL" id="JPXF01000030">
    <property type="protein sequence ID" value="KGJ76922.1"/>
    <property type="molecule type" value="Genomic_DNA"/>
</dbReference>
<evidence type="ECO:0000313" key="2">
    <source>
        <dbReference type="EMBL" id="MBB5643159.1"/>
    </source>
</evidence>
<reference evidence="2 4" key="2">
    <citation type="submission" date="2020-08" db="EMBL/GenBank/DDBJ databases">
        <title>Sequencing the genomes of 1000 actinobacteria strains.</title>
        <authorList>
            <person name="Klenk H.-P."/>
        </authorList>
    </citation>
    <scope>NUCLEOTIDE SEQUENCE [LARGE SCALE GENOMIC DNA]</scope>
    <source>
        <strain evidence="2 4">DSM 21065</strain>
    </source>
</reference>
<evidence type="ECO:0000313" key="4">
    <source>
        <dbReference type="Proteomes" id="UP000561726"/>
    </source>
</evidence>
<accession>A0A099JH75</accession>
<dbReference type="Proteomes" id="UP000561726">
    <property type="component" value="Unassembled WGS sequence"/>
</dbReference>
<protein>
    <submittedName>
        <fullName evidence="1">Uncharacterized protein</fullName>
    </submittedName>
</protein>
<dbReference type="RefSeq" id="WP_035836353.1">
    <property type="nucleotide sequence ID" value="NZ_JACHBQ010000001.1"/>
</dbReference>
<dbReference type="Proteomes" id="UP000029864">
    <property type="component" value="Unassembled WGS sequence"/>
</dbReference>
<sequence length="115" mass="12872">MMNTPDTPQHHRTELRGTEGGLWRVSTRYSFHYFDLERGTVTRVPGKNAGPSINDRPRPLRTIDTVIVGERGQWTMSTDGWSDDIDYFWANTSEVISIDAVEPHDFPGAGGVVPA</sequence>
<comment type="caution">
    <text evidence="1">The sequence shown here is derived from an EMBL/GenBank/DDBJ whole genome shotgun (WGS) entry which is preliminary data.</text>
</comment>
<dbReference type="OrthoDB" id="5380150at2"/>
<evidence type="ECO:0000313" key="1">
    <source>
        <dbReference type="EMBL" id="KGJ76922.1"/>
    </source>
</evidence>
<reference evidence="1 3" key="1">
    <citation type="submission" date="2014-08" db="EMBL/GenBank/DDBJ databases">
        <authorList>
            <person name="Sisinthy S."/>
        </authorList>
    </citation>
    <scope>NUCLEOTIDE SEQUENCE [LARGE SCALE GENOMIC DNA]</scope>
    <source>
        <strain evidence="1 3">RuG17</strain>
    </source>
</reference>